<name>A0A926I504_9FIRM</name>
<dbReference type="PANTHER" id="PTHR38462">
    <property type="entry name" value="EXONUCLEASE-LIKE PROTEIN"/>
    <property type="match status" value="1"/>
</dbReference>
<dbReference type="InterPro" id="IPR036397">
    <property type="entry name" value="RNaseH_sf"/>
</dbReference>
<accession>A0A926I504</accession>
<evidence type="ECO:0000313" key="2">
    <source>
        <dbReference type="EMBL" id="MBC8568379.1"/>
    </source>
</evidence>
<protein>
    <submittedName>
        <fullName evidence="2">Ribonuclease H-like domain-containing protein</fullName>
    </submittedName>
</protein>
<proteinExistence type="predicted"/>
<dbReference type="Pfam" id="PF13482">
    <property type="entry name" value="RNase_H_2"/>
    <property type="match status" value="1"/>
</dbReference>
<comment type="caution">
    <text evidence="2">The sequence shown here is derived from an EMBL/GenBank/DDBJ whole genome shotgun (WGS) entry which is preliminary data.</text>
</comment>
<sequence>MKHLTAKYNEPIYTSSILDFYFRDVRAGVLDIETTGLNSSRNKFILGGLLDFQNKTLHQFFAENRNEEILALEKFAEEVSKLDMVITYNGKHFDMPFINKRLRMFSMKNCTPYNLDLYLVLNGHSPIKKFIPNLKQKTVENYMGLWQNRSDEISGGESVELYNSYEKTGNKQLGDKILLHNSDDVLQLTRLLKVISKADFHKAMFHLGFPAGPFTVEKIRIDSDSISVSGTQRKFNMDYMGFSFGDYPAEIRLTGKTSDFCMKLPIIRDSGLAIIDLESVGISCKPFSIYPSYSSGFLVLEDHNKKNYMEINHFIKDFIRLFMENL</sequence>
<dbReference type="InterPro" id="IPR038720">
    <property type="entry name" value="YprB_RNase_H-like_dom"/>
</dbReference>
<dbReference type="EMBL" id="JACRTA010000002">
    <property type="protein sequence ID" value="MBC8568379.1"/>
    <property type="molecule type" value="Genomic_DNA"/>
</dbReference>
<dbReference type="Proteomes" id="UP000610862">
    <property type="component" value="Unassembled WGS sequence"/>
</dbReference>
<evidence type="ECO:0000259" key="1">
    <source>
        <dbReference type="Pfam" id="PF13482"/>
    </source>
</evidence>
<feature type="domain" description="YprB ribonuclease H-like" evidence="1">
    <location>
        <begin position="30"/>
        <end position="194"/>
    </location>
</feature>
<dbReference type="GO" id="GO:0003676">
    <property type="term" value="F:nucleic acid binding"/>
    <property type="evidence" value="ECO:0007669"/>
    <property type="project" value="InterPro"/>
</dbReference>
<dbReference type="RefSeq" id="WP_187525270.1">
    <property type="nucleotide sequence ID" value="NZ_JACRTA010000002.1"/>
</dbReference>
<organism evidence="2 3">
    <name type="scientific">Lentihominibacter hominis</name>
    <dbReference type="NCBI Taxonomy" id="2763645"/>
    <lineage>
        <taxon>Bacteria</taxon>
        <taxon>Bacillati</taxon>
        <taxon>Bacillota</taxon>
        <taxon>Clostridia</taxon>
        <taxon>Peptostreptococcales</taxon>
        <taxon>Anaerovoracaceae</taxon>
        <taxon>Lentihominibacter</taxon>
    </lineage>
</organism>
<dbReference type="InterPro" id="IPR012337">
    <property type="entry name" value="RNaseH-like_sf"/>
</dbReference>
<dbReference type="AlphaFoldDB" id="A0A926I504"/>
<keyword evidence="3" id="KW-1185">Reference proteome</keyword>
<gene>
    <name evidence="2" type="ORF">H8692_06385</name>
</gene>
<reference evidence="2" key="1">
    <citation type="submission" date="2020-08" db="EMBL/GenBank/DDBJ databases">
        <title>Genome public.</title>
        <authorList>
            <person name="Liu C."/>
            <person name="Sun Q."/>
        </authorList>
    </citation>
    <scope>NUCLEOTIDE SEQUENCE</scope>
    <source>
        <strain evidence="2">NSJ-24</strain>
    </source>
</reference>
<evidence type="ECO:0000313" key="3">
    <source>
        <dbReference type="Proteomes" id="UP000610862"/>
    </source>
</evidence>
<dbReference type="Gene3D" id="3.30.420.10">
    <property type="entry name" value="Ribonuclease H-like superfamily/Ribonuclease H"/>
    <property type="match status" value="1"/>
</dbReference>
<dbReference type="PANTHER" id="PTHR38462:SF1">
    <property type="entry name" value="YPRB RIBONUCLEASE H-LIKE DOMAIN-CONTAINING PROTEIN"/>
    <property type="match status" value="1"/>
</dbReference>
<dbReference type="SUPFAM" id="SSF53098">
    <property type="entry name" value="Ribonuclease H-like"/>
    <property type="match status" value="1"/>
</dbReference>